<name>A0AAD3DYW8_9CHLO</name>
<feature type="compositionally biased region" description="Low complexity" evidence="1">
    <location>
        <begin position="167"/>
        <end position="178"/>
    </location>
</feature>
<feature type="compositionally biased region" description="Polar residues" evidence="1">
    <location>
        <begin position="125"/>
        <end position="145"/>
    </location>
</feature>
<dbReference type="EMBL" id="BMAR01000037">
    <property type="protein sequence ID" value="GFR50383.1"/>
    <property type="molecule type" value="Genomic_DNA"/>
</dbReference>
<feature type="region of interest" description="Disordered" evidence="1">
    <location>
        <begin position="125"/>
        <end position="146"/>
    </location>
</feature>
<reference evidence="2 3" key="1">
    <citation type="journal article" date="2021" name="Sci. Rep.">
        <title>Genome sequencing of the multicellular alga Astrephomene provides insights into convergent evolution of germ-soma differentiation.</title>
        <authorList>
            <person name="Yamashita S."/>
            <person name="Yamamoto K."/>
            <person name="Matsuzaki R."/>
            <person name="Suzuki S."/>
            <person name="Yamaguchi H."/>
            <person name="Hirooka S."/>
            <person name="Minakuchi Y."/>
            <person name="Miyagishima S."/>
            <person name="Kawachi M."/>
            <person name="Toyoda A."/>
            <person name="Nozaki H."/>
        </authorList>
    </citation>
    <scope>NUCLEOTIDE SEQUENCE [LARGE SCALE GENOMIC DNA]</scope>
    <source>
        <strain evidence="2 3">NIES-4017</strain>
    </source>
</reference>
<proteinExistence type="predicted"/>
<evidence type="ECO:0000256" key="1">
    <source>
        <dbReference type="SAM" id="MobiDB-lite"/>
    </source>
</evidence>
<sequence length="249" mass="26296">METLVASRDEALRRALLVAIPVGTQLSNIGLDSISRAADSTLRLATWSVTSAVRKAGASAAFVNRNMLAPLSNFAFGGSNNSSTSNVHFCTQTCPQLLPDQGRKHHPSRSEIRYQRVASNLRSGSAKCSLQRNNSQRHSNHQQPSIAAAAAPALALLATHLAASCALRPTSPTSSSSPSKEHLSAPFTMQQQQQQQQRIMLGNAAVTVTVLGHGSSSPGGKYGSGSCFSDEAEAVEWTVNTLGLQSSML</sequence>
<evidence type="ECO:0000313" key="3">
    <source>
        <dbReference type="Proteomes" id="UP001054857"/>
    </source>
</evidence>
<protein>
    <submittedName>
        <fullName evidence="2">Uncharacterized protein</fullName>
    </submittedName>
</protein>
<comment type="caution">
    <text evidence="2">The sequence shown here is derived from an EMBL/GenBank/DDBJ whole genome shotgun (WGS) entry which is preliminary data.</text>
</comment>
<dbReference type="Proteomes" id="UP001054857">
    <property type="component" value="Unassembled WGS sequence"/>
</dbReference>
<dbReference type="AlphaFoldDB" id="A0AAD3DYW8"/>
<gene>
    <name evidence="2" type="ORF">Agub_g12597</name>
</gene>
<keyword evidence="3" id="KW-1185">Reference proteome</keyword>
<feature type="region of interest" description="Disordered" evidence="1">
    <location>
        <begin position="167"/>
        <end position="193"/>
    </location>
</feature>
<organism evidence="2 3">
    <name type="scientific">Astrephomene gubernaculifera</name>
    <dbReference type="NCBI Taxonomy" id="47775"/>
    <lineage>
        <taxon>Eukaryota</taxon>
        <taxon>Viridiplantae</taxon>
        <taxon>Chlorophyta</taxon>
        <taxon>core chlorophytes</taxon>
        <taxon>Chlorophyceae</taxon>
        <taxon>CS clade</taxon>
        <taxon>Chlamydomonadales</taxon>
        <taxon>Astrephomenaceae</taxon>
        <taxon>Astrephomene</taxon>
    </lineage>
</organism>
<evidence type="ECO:0000313" key="2">
    <source>
        <dbReference type="EMBL" id="GFR50383.1"/>
    </source>
</evidence>
<accession>A0AAD3DYW8</accession>